<feature type="compositionally biased region" description="Low complexity" evidence="1">
    <location>
        <begin position="327"/>
        <end position="347"/>
    </location>
</feature>
<protein>
    <recommendedName>
        <fullName evidence="6">UBX domain-containing protein</fullName>
    </recommendedName>
</protein>
<feature type="compositionally biased region" description="Low complexity" evidence="1">
    <location>
        <begin position="1045"/>
        <end position="1054"/>
    </location>
</feature>
<evidence type="ECO:0000313" key="5">
    <source>
        <dbReference type="Proteomes" id="UP001202479"/>
    </source>
</evidence>
<dbReference type="PANTHER" id="PTHR23333">
    <property type="entry name" value="UBX DOMAIN CONTAINING PROTEIN"/>
    <property type="match status" value="1"/>
</dbReference>
<feature type="compositionally biased region" description="Acidic residues" evidence="1">
    <location>
        <begin position="53"/>
        <end position="63"/>
    </location>
</feature>
<dbReference type="PROSITE" id="PS51399">
    <property type="entry name" value="SEP"/>
    <property type="match status" value="1"/>
</dbReference>
<gene>
    <name evidence="4" type="ORF">KGF56_002336</name>
</gene>
<feature type="domain" description="SEP" evidence="3">
    <location>
        <begin position="224"/>
        <end position="289"/>
    </location>
</feature>
<evidence type="ECO:0008006" key="6">
    <source>
        <dbReference type="Google" id="ProtNLM"/>
    </source>
</evidence>
<dbReference type="GO" id="GO:0000045">
    <property type="term" value="P:autophagosome assembly"/>
    <property type="evidence" value="ECO:0007669"/>
    <property type="project" value="TreeGrafter"/>
</dbReference>
<accession>A0AAI9WYA4</accession>
<organism evidence="4 5">
    <name type="scientific">Candida oxycetoniae</name>
    <dbReference type="NCBI Taxonomy" id="497107"/>
    <lineage>
        <taxon>Eukaryota</taxon>
        <taxon>Fungi</taxon>
        <taxon>Dikarya</taxon>
        <taxon>Ascomycota</taxon>
        <taxon>Saccharomycotina</taxon>
        <taxon>Pichiomycetes</taxon>
        <taxon>Debaryomycetaceae</taxon>
        <taxon>Candida/Lodderomyces clade</taxon>
        <taxon>Candida</taxon>
    </lineage>
</organism>
<comment type="caution">
    <text evidence="4">The sequence shown here is derived from an EMBL/GenBank/DDBJ whole genome shotgun (WGS) entry which is preliminary data.</text>
</comment>
<dbReference type="Gene3D" id="3.10.20.90">
    <property type="entry name" value="Phosphatidylinositol 3-kinase Catalytic Subunit, Chain A, domain 1"/>
    <property type="match status" value="1"/>
</dbReference>
<reference evidence="4" key="1">
    <citation type="journal article" date="2022" name="DNA Res.">
        <title>Genome analysis of five recently described species of the CUG-Ser clade uncovers Candida theae as a new hybrid lineage with pathogenic potential in the Candida parapsilosis species complex.</title>
        <authorList>
            <person name="Mixao V."/>
            <person name="Del Olmo V."/>
            <person name="Hegedusova E."/>
            <person name="Saus E."/>
            <person name="Pryszcz L."/>
            <person name="Cillingova A."/>
            <person name="Nosek J."/>
            <person name="Gabaldon T."/>
        </authorList>
    </citation>
    <scope>NUCLEOTIDE SEQUENCE</scope>
    <source>
        <strain evidence="4">CBS 10844</strain>
    </source>
</reference>
<dbReference type="InterPro" id="IPR036241">
    <property type="entry name" value="NSFL1C_SEP_dom_sf"/>
</dbReference>
<dbReference type="Proteomes" id="UP001202479">
    <property type="component" value="Unassembled WGS sequence"/>
</dbReference>
<dbReference type="PROSITE" id="PS50033">
    <property type="entry name" value="UBX"/>
    <property type="match status" value="1"/>
</dbReference>
<dbReference type="Pfam" id="PF00789">
    <property type="entry name" value="UBX"/>
    <property type="match status" value="1"/>
</dbReference>
<dbReference type="InterPro" id="IPR029071">
    <property type="entry name" value="Ubiquitin-like_domsf"/>
</dbReference>
<dbReference type="Pfam" id="PF14555">
    <property type="entry name" value="UBA_4"/>
    <property type="match status" value="1"/>
</dbReference>
<proteinExistence type="predicted"/>
<dbReference type="GO" id="GO:0043130">
    <property type="term" value="F:ubiquitin binding"/>
    <property type="evidence" value="ECO:0007669"/>
    <property type="project" value="TreeGrafter"/>
</dbReference>
<evidence type="ECO:0000259" key="2">
    <source>
        <dbReference type="PROSITE" id="PS50033"/>
    </source>
</evidence>
<evidence type="ECO:0000259" key="3">
    <source>
        <dbReference type="PROSITE" id="PS51399"/>
    </source>
</evidence>
<dbReference type="SUPFAM" id="SSF54236">
    <property type="entry name" value="Ubiquitin-like"/>
    <property type="match status" value="1"/>
</dbReference>
<feature type="domain" description="UBX" evidence="2">
    <location>
        <begin position="356"/>
        <end position="436"/>
    </location>
</feature>
<sequence length="1441" mass="164057">MPDEAEQVAEFISVTNSSRNLAEQYLRRNNNDIVEAIEDYYANNENKQFQQQQEEEEEEEEEEEARKSDQPRSQQQHSLNPLSRVRAGAPTSSSSKKTKRNAGGITTFRDLNQEDEDSEDDSTNQNFFTGGEKSALQVEDPNKDRSNNKKGQSLIDQIFQRARDQIDMPDDRDSARAPQEEQERTVAFSGTGFKLGDGSEPSEVIEDPNAQTRRNLLNQFRPKKVNREITFWKQGFTVGESQLYSYDDPKNQRILYEIEQGRVPIAILEVELGDDVDVTVSKRTDEDYVPPKKKIGGYHGAGQRLGSPVPGEGISTSQAEEKETTTETETATETATMTATSSASTTETKGRNTKGEGEGDSLVQIRFANGKRVSQRFNSYDPITLVYDFVRNHEYNRDNGNREFTLSHSFPVKPIEENSEITVSDAKLKNAVINDIPVPQSQFQTCQNLEDLIRDYYTEKSRFKNSFAQIDKQGARNVDIDPFPHFDPVDFPDILHASRFNVPQLGSVVEFIQNNTRVSEIGFGVVVQDSAARFDERFNHVLVLTASNEIVQVKPLDIKFHLHKVIPDGYIDFESIILQRHRLTHSERTKAIQFIGNFIQDALFYKRRLSPHFGQVFGQFSQDQIVPLSILDVIDSLRFVESDILRISQSYYYQCVFLLGIHWNLIDSCMFLVPNYVGPSVSNVVLWQHSNNYSSTAQYFVNTEQSWQSIFNFLQSMSSGEDGCDESFVTKRINDFIASAKQMTKAEMKVYFEVFEGRYFVDFINALKFAVMYPHDSIINQLRKLDVFQYGCSPASIYSLLVDLKAFSFESSKYPDMLYASGIFGKTTKDAGIQTPSVLFTRDNFKHLRNSKRYYKDHTIYGLLDEVQEKDKDTGSSFGISMESLNSRKHVVNIHIPDIITRIQPGGNIFRKIFNHSGIIQSSILFPNGISNGLFSDAFKRQMSFQNYTNYDVDEEIWNNSSDFSHDKRVIPNYSLQATCLTVSFQFSSFLSNPFESLLGKVSISFDSLAGVSVKNVTKDQLQKCLTGQLEPSFFKFLRRHKQQQQQQKQQLQEPKQKQEQEQQEQQNTNAQNNQTSSHLNKADIHNLNYIYNILQTFFKTRVHAGSNAMKSSPDSGVVESFDPGKASLQFLPSSSPSPNAASSNIFLSSSSYTQAEFMIQEARILANYLTTVFCDENKIPVIRTGQDKDTLEYEKDSVIVHHDNIMIPPFEAKSYFQSIMAKDVNGHITPNAKIISNNYLQPVSTNLSASNLDFTLGLDRACINITDTFNSGEVLMNQLQLLSHVQERFSNETMHTTQDLLASAGKFNFVKGEGYLLNGPLDTISISEYVRNLQKFKKADFLWKYTAKRFRVLEKLQKLQNDNDDSYNLWYRKFSCIVTHVDHCTFGKLWKAFCLELGIEVDILCIDDRDAQIGDKVICDEIIHLDPVSGTCLLISVPSI</sequence>
<dbReference type="GO" id="GO:0061025">
    <property type="term" value="P:membrane fusion"/>
    <property type="evidence" value="ECO:0007669"/>
    <property type="project" value="TreeGrafter"/>
</dbReference>
<dbReference type="GO" id="GO:0031468">
    <property type="term" value="P:nuclear membrane reassembly"/>
    <property type="evidence" value="ECO:0007669"/>
    <property type="project" value="TreeGrafter"/>
</dbReference>
<feature type="compositionally biased region" description="Basic and acidic residues" evidence="1">
    <location>
        <begin position="348"/>
        <end position="357"/>
    </location>
</feature>
<dbReference type="Gene3D" id="1.10.8.10">
    <property type="entry name" value="DNA helicase RuvA subunit, C-terminal domain"/>
    <property type="match status" value="1"/>
</dbReference>
<feature type="compositionally biased region" description="Acidic residues" evidence="1">
    <location>
        <begin position="113"/>
        <end position="122"/>
    </location>
</feature>
<evidence type="ECO:0000313" key="4">
    <source>
        <dbReference type="EMBL" id="KAI3404819.2"/>
    </source>
</evidence>
<dbReference type="GO" id="GO:0005634">
    <property type="term" value="C:nucleus"/>
    <property type="evidence" value="ECO:0007669"/>
    <property type="project" value="TreeGrafter"/>
</dbReference>
<dbReference type="SMART" id="SM00166">
    <property type="entry name" value="UBX"/>
    <property type="match status" value="1"/>
</dbReference>
<dbReference type="GeneID" id="73379953"/>
<dbReference type="Pfam" id="PF08059">
    <property type="entry name" value="SEP"/>
    <property type="match status" value="1"/>
</dbReference>
<keyword evidence="5" id="KW-1185">Reference proteome</keyword>
<dbReference type="GO" id="GO:0005829">
    <property type="term" value="C:cytosol"/>
    <property type="evidence" value="ECO:0007669"/>
    <property type="project" value="TreeGrafter"/>
</dbReference>
<name>A0AAI9WYA4_9ASCO</name>
<dbReference type="SMART" id="SM00553">
    <property type="entry name" value="SEP"/>
    <property type="match status" value="1"/>
</dbReference>
<dbReference type="InterPro" id="IPR001012">
    <property type="entry name" value="UBX_dom"/>
</dbReference>
<feature type="region of interest" description="Disordered" evidence="1">
    <location>
        <begin position="37"/>
        <end position="201"/>
    </location>
</feature>
<feature type="compositionally biased region" description="Low complexity" evidence="1">
    <location>
        <begin position="1064"/>
        <end position="1075"/>
    </location>
</feature>
<dbReference type="EMBL" id="JAHUZD010000074">
    <property type="protein sequence ID" value="KAI3404819.2"/>
    <property type="molecule type" value="Genomic_DNA"/>
</dbReference>
<feature type="compositionally biased region" description="Polar residues" evidence="1">
    <location>
        <begin position="71"/>
        <end position="81"/>
    </location>
</feature>
<dbReference type="GO" id="GO:0007030">
    <property type="term" value="P:Golgi organization"/>
    <property type="evidence" value="ECO:0007669"/>
    <property type="project" value="TreeGrafter"/>
</dbReference>
<feature type="region of interest" description="Disordered" evidence="1">
    <location>
        <begin position="1045"/>
        <end position="1078"/>
    </location>
</feature>
<dbReference type="GO" id="GO:0043161">
    <property type="term" value="P:proteasome-mediated ubiquitin-dependent protein catabolic process"/>
    <property type="evidence" value="ECO:0007669"/>
    <property type="project" value="TreeGrafter"/>
</dbReference>
<evidence type="ECO:0000256" key="1">
    <source>
        <dbReference type="SAM" id="MobiDB-lite"/>
    </source>
</evidence>
<dbReference type="InterPro" id="IPR012989">
    <property type="entry name" value="SEP_domain"/>
</dbReference>
<dbReference type="RefSeq" id="XP_049180564.1">
    <property type="nucleotide sequence ID" value="XM_049323554.1"/>
</dbReference>
<dbReference type="FunFam" id="3.30.420.210:FF:000002">
    <property type="entry name" value="UBX domain-containing protein 1"/>
    <property type="match status" value="1"/>
</dbReference>
<dbReference type="SUPFAM" id="SSF102848">
    <property type="entry name" value="NSFL1 (p97 ATPase) cofactor p47, SEP domain"/>
    <property type="match status" value="1"/>
</dbReference>
<feature type="region of interest" description="Disordered" evidence="1">
    <location>
        <begin position="290"/>
        <end position="361"/>
    </location>
</feature>
<dbReference type="Gene3D" id="3.30.420.210">
    <property type="entry name" value="SEP domain"/>
    <property type="match status" value="1"/>
</dbReference>
<feature type="compositionally biased region" description="Basic and acidic residues" evidence="1">
    <location>
        <begin position="161"/>
        <end position="184"/>
    </location>
</feature>
<dbReference type="PANTHER" id="PTHR23333:SF20">
    <property type="entry name" value="NSFL1 COFACTOR P47"/>
    <property type="match status" value="1"/>
</dbReference>